<comment type="caution">
    <text evidence="1">The sequence shown here is derived from an EMBL/GenBank/DDBJ whole genome shotgun (WGS) entry which is preliminary data.</text>
</comment>
<sequence>MARSVLGSEGQLARGAFTEETKAFQLPEANRAASTHYPIALA</sequence>
<organism evidence="1 2">
    <name type="scientific">Nocardiopsis metallicus</name>
    <dbReference type="NCBI Taxonomy" id="179819"/>
    <lineage>
        <taxon>Bacteria</taxon>
        <taxon>Bacillati</taxon>
        <taxon>Actinomycetota</taxon>
        <taxon>Actinomycetes</taxon>
        <taxon>Streptosporangiales</taxon>
        <taxon>Nocardiopsidaceae</taxon>
        <taxon>Nocardiopsis</taxon>
    </lineage>
</organism>
<dbReference type="AlphaFoldDB" id="A0A840WF61"/>
<reference evidence="1 2" key="1">
    <citation type="submission" date="2020-08" db="EMBL/GenBank/DDBJ databases">
        <title>Sequencing the genomes of 1000 actinobacteria strains.</title>
        <authorList>
            <person name="Klenk H.-P."/>
        </authorList>
    </citation>
    <scope>NUCLEOTIDE SEQUENCE [LARGE SCALE GENOMIC DNA]</scope>
    <source>
        <strain evidence="1 2">DSM 44598</strain>
    </source>
</reference>
<name>A0A840WF61_9ACTN</name>
<protein>
    <submittedName>
        <fullName evidence="1">Uncharacterized protein</fullName>
    </submittedName>
</protein>
<proteinExistence type="predicted"/>
<evidence type="ECO:0000313" key="2">
    <source>
        <dbReference type="Proteomes" id="UP000579647"/>
    </source>
</evidence>
<gene>
    <name evidence="1" type="ORF">HNR07_001732</name>
</gene>
<accession>A0A840WF61</accession>
<evidence type="ECO:0000313" key="1">
    <source>
        <dbReference type="EMBL" id="MBB5490595.1"/>
    </source>
</evidence>
<dbReference type="Proteomes" id="UP000579647">
    <property type="component" value="Unassembled WGS sequence"/>
</dbReference>
<keyword evidence="2" id="KW-1185">Reference proteome</keyword>
<dbReference type="EMBL" id="JACHDO010000001">
    <property type="protein sequence ID" value="MBB5490595.1"/>
    <property type="molecule type" value="Genomic_DNA"/>
</dbReference>